<accession>A0A9X1X6T7</accession>
<dbReference type="GO" id="GO:0000976">
    <property type="term" value="F:transcription cis-regulatory region binding"/>
    <property type="evidence" value="ECO:0007669"/>
    <property type="project" value="TreeGrafter"/>
</dbReference>
<gene>
    <name evidence="2" type="ORF">MUY27_15940</name>
</gene>
<dbReference type="Gene3D" id="1.10.10.10">
    <property type="entry name" value="Winged helix-like DNA-binding domain superfamily/Winged helix DNA-binding domain"/>
    <property type="match status" value="1"/>
</dbReference>
<comment type="caution">
    <text evidence="2">The sequence shown here is derived from an EMBL/GenBank/DDBJ whole genome shotgun (WGS) entry which is preliminary data.</text>
</comment>
<protein>
    <submittedName>
        <fullName evidence="2">Transcriptional repressor</fullName>
    </submittedName>
</protein>
<organism evidence="2 3">
    <name type="scientific">Mucilaginibacter straminoryzae</name>
    <dbReference type="NCBI Taxonomy" id="2932774"/>
    <lineage>
        <taxon>Bacteria</taxon>
        <taxon>Pseudomonadati</taxon>
        <taxon>Bacteroidota</taxon>
        <taxon>Sphingobacteriia</taxon>
        <taxon>Sphingobacteriales</taxon>
        <taxon>Sphingobacteriaceae</taxon>
        <taxon>Mucilaginibacter</taxon>
    </lineage>
</organism>
<dbReference type="InterPro" id="IPR036388">
    <property type="entry name" value="WH-like_DNA-bd_sf"/>
</dbReference>
<dbReference type="InterPro" id="IPR036390">
    <property type="entry name" value="WH_DNA-bd_sf"/>
</dbReference>
<comment type="cofactor">
    <cofactor evidence="1">
        <name>Zn(2+)</name>
        <dbReference type="ChEBI" id="CHEBI:29105"/>
    </cofactor>
    <text evidence="1">Binds 1 zinc ion per subunit.</text>
</comment>
<reference evidence="2" key="1">
    <citation type="submission" date="2022-04" db="EMBL/GenBank/DDBJ databases">
        <title>Mucilaginibacter sp. RS28 isolated from freshwater.</title>
        <authorList>
            <person name="Ko S.-R."/>
        </authorList>
    </citation>
    <scope>NUCLEOTIDE SEQUENCE</scope>
    <source>
        <strain evidence="2">RS28</strain>
    </source>
</reference>
<evidence type="ECO:0000256" key="1">
    <source>
        <dbReference type="PIRSR" id="PIRSR602481-1"/>
    </source>
</evidence>
<dbReference type="GO" id="GO:0008270">
    <property type="term" value="F:zinc ion binding"/>
    <property type="evidence" value="ECO:0007669"/>
    <property type="project" value="TreeGrafter"/>
</dbReference>
<dbReference type="GO" id="GO:0003700">
    <property type="term" value="F:DNA-binding transcription factor activity"/>
    <property type="evidence" value="ECO:0007669"/>
    <property type="project" value="InterPro"/>
</dbReference>
<dbReference type="Proteomes" id="UP001139450">
    <property type="component" value="Unassembled WGS sequence"/>
</dbReference>
<keyword evidence="1" id="KW-0479">Metal-binding</keyword>
<feature type="binding site" evidence="1">
    <location>
        <position position="132"/>
    </location>
    <ligand>
        <name>Zn(2+)</name>
        <dbReference type="ChEBI" id="CHEBI:29105"/>
    </ligand>
</feature>
<feature type="binding site" evidence="1">
    <location>
        <position position="96"/>
    </location>
    <ligand>
        <name>Zn(2+)</name>
        <dbReference type="ChEBI" id="CHEBI:29105"/>
    </ligand>
</feature>
<dbReference type="Pfam" id="PF01475">
    <property type="entry name" value="FUR"/>
    <property type="match status" value="1"/>
</dbReference>
<feature type="binding site" evidence="1">
    <location>
        <position position="135"/>
    </location>
    <ligand>
        <name>Zn(2+)</name>
        <dbReference type="ChEBI" id="CHEBI:29105"/>
    </ligand>
</feature>
<evidence type="ECO:0000313" key="2">
    <source>
        <dbReference type="EMBL" id="MCJ8211210.1"/>
    </source>
</evidence>
<dbReference type="AlphaFoldDB" id="A0A9X1X6T7"/>
<keyword evidence="1" id="KW-0862">Zinc</keyword>
<dbReference type="SUPFAM" id="SSF46785">
    <property type="entry name" value="Winged helix' DNA-binding domain"/>
    <property type="match status" value="1"/>
</dbReference>
<dbReference type="PANTHER" id="PTHR33202">
    <property type="entry name" value="ZINC UPTAKE REGULATION PROTEIN"/>
    <property type="match status" value="1"/>
</dbReference>
<proteinExistence type="predicted"/>
<dbReference type="InterPro" id="IPR002481">
    <property type="entry name" value="FUR"/>
</dbReference>
<dbReference type="RefSeq" id="WP_245131624.1">
    <property type="nucleotide sequence ID" value="NZ_JALJEJ010000008.1"/>
</dbReference>
<dbReference type="EMBL" id="JALJEJ010000008">
    <property type="protein sequence ID" value="MCJ8211210.1"/>
    <property type="molecule type" value="Genomic_DNA"/>
</dbReference>
<name>A0A9X1X6T7_9SPHI</name>
<dbReference type="PANTHER" id="PTHR33202:SF22">
    <property type="entry name" value="HYDROGEN PEROXIDE SENSITIVE REPRESSOR"/>
    <property type="match status" value="1"/>
</dbReference>
<sequence>MTTLLEQRLTDHRIKPTAMRLLVLEYLLSRQSALGLSDIEKAMAPADRITIYRTLKTFEQNGLVHLIDDGTGVHKYALCDNCDPAEHHDTHVHFYCTVCKETYCLPDTKIPDIGLPAGFILSEMNLIVKGHCDKCRL</sequence>
<evidence type="ECO:0000313" key="3">
    <source>
        <dbReference type="Proteomes" id="UP001139450"/>
    </source>
</evidence>
<dbReference type="GO" id="GO:1900376">
    <property type="term" value="P:regulation of secondary metabolite biosynthetic process"/>
    <property type="evidence" value="ECO:0007669"/>
    <property type="project" value="TreeGrafter"/>
</dbReference>
<feature type="binding site" evidence="1">
    <location>
        <position position="99"/>
    </location>
    <ligand>
        <name>Zn(2+)</name>
        <dbReference type="ChEBI" id="CHEBI:29105"/>
    </ligand>
</feature>
<keyword evidence="3" id="KW-1185">Reference proteome</keyword>
<dbReference type="GO" id="GO:0045892">
    <property type="term" value="P:negative regulation of DNA-templated transcription"/>
    <property type="evidence" value="ECO:0007669"/>
    <property type="project" value="TreeGrafter"/>
</dbReference>